<sequence>MSESTSPRRNRLVIAVAGTVLAGSLGLGAVSLASGGDGRPPAGAPAASSSASPSPSEDAVKMPDQARREADDPRALGRADAPVVLVEYADFQCPFCGKFARDVQPKLMKYVDDGTLRVEWRDFPIFGAESEAAARAGQAAASQGRFWEFHRVAYGQDRKRNSGAFATERLVAMAREAGVPDLARFRADLGGAAARKAVRRDSDEGYGLGVPSTPAFLVNGQPVLGAQPYGAFEAAIERAAEIAEKEGQ</sequence>
<dbReference type="InterPro" id="IPR012336">
    <property type="entry name" value="Thioredoxin-like_fold"/>
</dbReference>
<reference evidence="8 9" key="1">
    <citation type="submission" date="2020-01" db="EMBL/GenBank/DDBJ databases">
        <title>Insect and environment-associated Actinomycetes.</title>
        <authorList>
            <person name="Currrie C."/>
            <person name="Chevrette M."/>
            <person name="Carlson C."/>
            <person name="Stubbendieck R."/>
            <person name="Wendt-Pienkowski E."/>
        </authorList>
    </citation>
    <scope>NUCLEOTIDE SEQUENCE [LARGE SCALE GENOMIC DNA]</scope>
    <source>
        <strain evidence="8 9">SID10258</strain>
    </source>
</reference>
<comment type="similarity">
    <text evidence="1">Belongs to the thioredoxin family. DsbA subfamily.</text>
</comment>
<feature type="domain" description="Thioredoxin" evidence="7">
    <location>
        <begin position="40"/>
        <end position="241"/>
    </location>
</feature>
<evidence type="ECO:0000256" key="1">
    <source>
        <dbReference type="ARBA" id="ARBA00005791"/>
    </source>
</evidence>
<dbReference type="EMBL" id="JAAGLI010000188">
    <property type="protein sequence ID" value="NEA22325.1"/>
    <property type="molecule type" value="Genomic_DNA"/>
</dbReference>
<feature type="compositionally biased region" description="Low complexity" evidence="6">
    <location>
        <begin position="32"/>
        <end position="56"/>
    </location>
</feature>
<organism evidence="8 9">
    <name type="scientific">Actinomadura bangladeshensis</name>
    <dbReference type="NCBI Taxonomy" id="453573"/>
    <lineage>
        <taxon>Bacteria</taxon>
        <taxon>Bacillati</taxon>
        <taxon>Actinomycetota</taxon>
        <taxon>Actinomycetes</taxon>
        <taxon>Streptosporangiales</taxon>
        <taxon>Thermomonosporaceae</taxon>
        <taxon>Actinomadura</taxon>
    </lineage>
</organism>
<feature type="compositionally biased region" description="Basic and acidic residues" evidence="6">
    <location>
        <begin position="58"/>
        <end position="74"/>
    </location>
</feature>
<gene>
    <name evidence="8" type="ORF">G3I70_07465</name>
</gene>
<dbReference type="PROSITE" id="PS51352">
    <property type="entry name" value="THIOREDOXIN_2"/>
    <property type="match status" value="1"/>
</dbReference>
<dbReference type="GO" id="GO:0016491">
    <property type="term" value="F:oxidoreductase activity"/>
    <property type="evidence" value="ECO:0007669"/>
    <property type="project" value="UniProtKB-KW"/>
</dbReference>
<dbReference type="InterPro" id="IPR013766">
    <property type="entry name" value="Thioredoxin_domain"/>
</dbReference>
<dbReference type="RefSeq" id="WP_163053970.1">
    <property type="nucleotide sequence ID" value="NZ_JAAGLI010000188.1"/>
</dbReference>
<dbReference type="SUPFAM" id="SSF52833">
    <property type="entry name" value="Thioredoxin-like"/>
    <property type="match status" value="1"/>
</dbReference>
<dbReference type="PANTHER" id="PTHR13887:SF14">
    <property type="entry name" value="DISULFIDE BOND FORMATION PROTEIN D"/>
    <property type="match status" value="1"/>
</dbReference>
<keyword evidence="3" id="KW-0560">Oxidoreductase</keyword>
<dbReference type="Gene3D" id="3.40.30.10">
    <property type="entry name" value="Glutaredoxin"/>
    <property type="match status" value="1"/>
</dbReference>
<feature type="region of interest" description="Disordered" evidence="6">
    <location>
        <begin position="32"/>
        <end position="74"/>
    </location>
</feature>
<proteinExistence type="inferred from homology"/>
<evidence type="ECO:0000256" key="3">
    <source>
        <dbReference type="ARBA" id="ARBA00023002"/>
    </source>
</evidence>
<evidence type="ECO:0000256" key="2">
    <source>
        <dbReference type="ARBA" id="ARBA00022729"/>
    </source>
</evidence>
<evidence type="ECO:0000259" key="7">
    <source>
        <dbReference type="PROSITE" id="PS51352"/>
    </source>
</evidence>
<dbReference type="PANTHER" id="PTHR13887">
    <property type="entry name" value="GLUTATHIONE S-TRANSFERASE KAPPA"/>
    <property type="match status" value="1"/>
</dbReference>
<evidence type="ECO:0000256" key="4">
    <source>
        <dbReference type="ARBA" id="ARBA00023157"/>
    </source>
</evidence>
<dbReference type="InterPro" id="IPR036249">
    <property type="entry name" value="Thioredoxin-like_sf"/>
</dbReference>
<keyword evidence="4" id="KW-1015">Disulfide bond</keyword>
<evidence type="ECO:0000256" key="5">
    <source>
        <dbReference type="ARBA" id="ARBA00023284"/>
    </source>
</evidence>
<keyword evidence="2" id="KW-0732">Signal</keyword>
<evidence type="ECO:0000256" key="6">
    <source>
        <dbReference type="SAM" id="MobiDB-lite"/>
    </source>
</evidence>
<dbReference type="AlphaFoldDB" id="A0A6L9QAS6"/>
<dbReference type="Proteomes" id="UP000475532">
    <property type="component" value="Unassembled WGS sequence"/>
</dbReference>
<keyword evidence="5" id="KW-0676">Redox-active center</keyword>
<evidence type="ECO:0000313" key="8">
    <source>
        <dbReference type="EMBL" id="NEA22325.1"/>
    </source>
</evidence>
<evidence type="ECO:0000313" key="9">
    <source>
        <dbReference type="Proteomes" id="UP000475532"/>
    </source>
</evidence>
<comment type="caution">
    <text evidence="8">The sequence shown here is derived from an EMBL/GenBank/DDBJ whole genome shotgun (WGS) entry which is preliminary data.</text>
</comment>
<accession>A0A6L9QAS6</accession>
<name>A0A6L9QAS6_9ACTN</name>
<dbReference type="Pfam" id="PF13462">
    <property type="entry name" value="Thioredoxin_4"/>
    <property type="match status" value="1"/>
</dbReference>
<protein>
    <submittedName>
        <fullName evidence="8">Thioredoxin domain-containing protein</fullName>
    </submittedName>
</protein>